<sequence>MHYLTVIPAKAGIQSKYASEGHLKKVLSASHDVFALDSGLRRNDGGARLAITLKPRGRKEIAGIKKAAGGLLSTLRLTVVS</sequence>
<proteinExistence type="predicted"/>
<comment type="caution">
    <text evidence="1">The sequence shown here is derived from an EMBL/GenBank/DDBJ whole genome shotgun (WGS) entry which is preliminary data.</text>
</comment>
<keyword evidence="2" id="KW-1185">Reference proteome</keyword>
<gene>
    <name evidence="1" type="ORF">GCM10007901_17640</name>
</gene>
<organism evidence="1 2">
    <name type="scientific">Dyella acidisoli</name>
    <dbReference type="NCBI Taxonomy" id="1867834"/>
    <lineage>
        <taxon>Bacteria</taxon>
        <taxon>Pseudomonadati</taxon>
        <taxon>Pseudomonadota</taxon>
        <taxon>Gammaproteobacteria</taxon>
        <taxon>Lysobacterales</taxon>
        <taxon>Rhodanobacteraceae</taxon>
        <taxon>Dyella</taxon>
    </lineage>
</organism>
<reference evidence="2" key="1">
    <citation type="journal article" date="2019" name="Int. J. Syst. Evol. Microbiol.">
        <title>The Global Catalogue of Microorganisms (GCM) 10K type strain sequencing project: providing services to taxonomists for standard genome sequencing and annotation.</title>
        <authorList>
            <consortium name="The Broad Institute Genomics Platform"/>
            <consortium name="The Broad Institute Genome Sequencing Center for Infectious Disease"/>
            <person name="Wu L."/>
            <person name="Ma J."/>
        </authorList>
    </citation>
    <scope>NUCLEOTIDE SEQUENCE [LARGE SCALE GENOMIC DNA]</scope>
    <source>
        <strain evidence="2">NBRC 111980</strain>
    </source>
</reference>
<protein>
    <submittedName>
        <fullName evidence="1">Uncharacterized protein</fullName>
    </submittedName>
</protein>
<name>A0ABQ5XP18_9GAMM</name>
<evidence type="ECO:0000313" key="1">
    <source>
        <dbReference type="EMBL" id="GLQ92813.1"/>
    </source>
</evidence>
<accession>A0ABQ5XP18</accession>
<dbReference type="Proteomes" id="UP001156670">
    <property type="component" value="Unassembled WGS sequence"/>
</dbReference>
<dbReference type="EMBL" id="BSOB01000012">
    <property type="protein sequence ID" value="GLQ92813.1"/>
    <property type="molecule type" value="Genomic_DNA"/>
</dbReference>
<evidence type="ECO:0000313" key="2">
    <source>
        <dbReference type="Proteomes" id="UP001156670"/>
    </source>
</evidence>